<reference evidence="14" key="1">
    <citation type="submission" date="2019-11" db="EMBL/GenBank/DDBJ databases">
        <title>Isolation and characterization of two novel species in the genus Thiomicrorhabdus.</title>
        <authorList>
            <person name="Mochizuki J."/>
            <person name="Kojima H."/>
            <person name="Fukui M."/>
        </authorList>
    </citation>
    <scope>NUCLEOTIDE SEQUENCE [LARGE SCALE GENOMIC DNA]</scope>
    <source>
        <strain evidence="14">AkT22</strain>
    </source>
</reference>
<feature type="domain" description="GspL cytoplasmic actin-ATPase-like" evidence="11">
    <location>
        <begin position="37"/>
        <end position="133"/>
    </location>
</feature>
<dbReference type="GO" id="GO:0015627">
    <property type="term" value="C:type II protein secretion system complex"/>
    <property type="evidence" value="ECO:0007669"/>
    <property type="project" value="InterPro"/>
</dbReference>
<dbReference type="PIRSF" id="PIRSF015761">
    <property type="entry name" value="Protein_L"/>
    <property type="match status" value="1"/>
</dbReference>
<keyword evidence="5" id="KW-0997">Cell inner membrane</keyword>
<proteinExistence type="inferred from homology"/>
<dbReference type="Gene3D" id="3.30.1360.100">
    <property type="entry name" value="General secretion pathway protein M, EpsM"/>
    <property type="match status" value="1"/>
</dbReference>
<keyword evidence="14" id="KW-1185">Reference proteome</keyword>
<evidence type="ECO:0000256" key="10">
    <source>
        <dbReference type="PIRNR" id="PIRNR015761"/>
    </source>
</evidence>
<keyword evidence="6" id="KW-0812">Transmembrane</keyword>
<dbReference type="SUPFAM" id="SSF53067">
    <property type="entry name" value="Actin-like ATPase domain"/>
    <property type="match status" value="1"/>
</dbReference>
<evidence type="ECO:0000256" key="3">
    <source>
        <dbReference type="ARBA" id="ARBA00022448"/>
    </source>
</evidence>
<dbReference type="NCBIfam" id="TIGR01709">
    <property type="entry name" value="typeII_sec_gspL"/>
    <property type="match status" value="1"/>
</dbReference>
<evidence type="ECO:0000313" key="13">
    <source>
        <dbReference type="EMBL" id="BBP42674.1"/>
    </source>
</evidence>
<keyword evidence="8" id="KW-1133">Transmembrane helix</keyword>
<dbReference type="InterPro" id="IPR007812">
    <property type="entry name" value="T2SS_protein-GspL"/>
</dbReference>
<dbReference type="GO" id="GO:0009276">
    <property type="term" value="C:Gram-negative-bacterium-type cell wall"/>
    <property type="evidence" value="ECO:0007669"/>
    <property type="project" value="InterPro"/>
</dbReference>
<keyword evidence="4" id="KW-1003">Cell membrane</keyword>
<dbReference type="GO" id="GO:0005886">
    <property type="term" value="C:plasma membrane"/>
    <property type="evidence" value="ECO:0007669"/>
    <property type="project" value="UniProtKB-SubCell"/>
</dbReference>
<evidence type="ECO:0000259" key="12">
    <source>
        <dbReference type="Pfam" id="PF12693"/>
    </source>
</evidence>
<dbReference type="AlphaFoldDB" id="A0A6F8PKT6"/>
<evidence type="ECO:0000259" key="11">
    <source>
        <dbReference type="Pfam" id="PF05134"/>
    </source>
</evidence>
<dbReference type="KEGG" id="tzo:THMIRHAT_04200"/>
<dbReference type="EMBL" id="AP021888">
    <property type="protein sequence ID" value="BBP42674.1"/>
    <property type="molecule type" value="Genomic_DNA"/>
</dbReference>
<accession>A0A6F8PKT6</accession>
<dbReference type="InterPro" id="IPR043129">
    <property type="entry name" value="ATPase_NBD"/>
</dbReference>
<comment type="function">
    <text evidence="10">Inner membrane component of the type II secretion system required for the energy-dependent secretion of extracellular factors such as proteases and toxins from the periplasm.</text>
</comment>
<evidence type="ECO:0000313" key="14">
    <source>
        <dbReference type="Proteomes" id="UP000501466"/>
    </source>
</evidence>
<evidence type="ECO:0000256" key="4">
    <source>
        <dbReference type="ARBA" id="ARBA00022475"/>
    </source>
</evidence>
<sequence length="376" mass="41493">MQNTHLPPVSSQPPKLGFDLQGQLCGLEGHSPEALSQVTWVSVPSQQVLLISAPVPGKSKSQWQQALPYVFEEWVTQPIDQVFFKVLNRTAEGVTQVAVVDKHLMQTWIDTLQAAGLPQAQLIPECLTLPEPKPADEPATAPTTCWVQTTAFAEQDSQVVRTGRYTGFSGSPAWCAFMAQKQGVLFESIQILESVDSVILNRAQLKAFGLRDGVYQAKSVANVAYKTWLPVALAASLLALTLLGQTLWQTQQLEKNRQVLEAQTTQLFQQMFPDIKRIVNLKAQAKTALAQTSTEDNLGPTAIVQKVEQLLKNQPTIQVQSLSWRGQEMQLVLQANALAVLQTLEQQLKQNAAFKVRLEVQTLEASKVSARLVIHV</sequence>
<dbReference type="RefSeq" id="WP_173290306.1">
    <property type="nucleotide sequence ID" value="NZ_AP021888.1"/>
</dbReference>
<evidence type="ECO:0000256" key="1">
    <source>
        <dbReference type="ARBA" id="ARBA00004377"/>
    </source>
</evidence>
<evidence type="ECO:0000256" key="6">
    <source>
        <dbReference type="ARBA" id="ARBA00022692"/>
    </source>
</evidence>
<dbReference type="CDD" id="cd24017">
    <property type="entry name" value="ASKHA_T2SSL_N"/>
    <property type="match status" value="1"/>
</dbReference>
<dbReference type="Pfam" id="PF05134">
    <property type="entry name" value="T2SSL"/>
    <property type="match status" value="1"/>
</dbReference>
<comment type="similarity">
    <text evidence="2 10">Belongs to the GSP L family.</text>
</comment>
<name>A0A6F8PKT6_9GAMM</name>
<dbReference type="InterPro" id="IPR025691">
    <property type="entry name" value="GspL_pp_dom"/>
</dbReference>
<dbReference type="GO" id="GO:0015628">
    <property type="term" value="P:protein secretion by the type II secretion system"/>
    <property type="evidence" value="ECO:0007669"/>
    <property type="project" value="InterPro"/>
</dbReference>
<keyword evidence="9" id="KW-0472">Membrane</keyword>
<dbReference type="Proteomes" id="UP000501466">
    <property type="component" value="Chromosome"/>
</dbReference>
<protein>
    <recommendedName>
        <fullName evidence="10">Type II secretion system protein L</fullName>
        <shortName evidence="10">T2SS protein L</shortName>
    </recommendedName>
</protein>
<dbReference type="Gene3D" id="3.30.420.380">
    <property type="match status" value="1"/>
</dbReference>
<evidence type="ECO:0000256" key="7">
    <source>
        <dbReference type="ARBA" id="ARBA00022927"/>
    </source>
</evidence>
<dbReference type="Pfam" id="PF12693">
    <property type="entry name" value="GspL_C"/>
    <property type="match status" value="1"/>
</dbReference>
<dbReference type="InterPro" id="IPR024230">
    <property type="entry name" value="GspL_cyto_dom"/>
</dbReference>
<evidence type="ECO:0000256" key="5">
    <source>
        <dbReference type="ARBA" id="ARBA00022519"/>
    </source>
</evidence>
<comment type="subcellular location">
    <subcellularLocation>
        <location evidence="1">Cell inner membrane</location>
        <topology evidence="1">Single-pass membrane protein</topology>
    </subcellularLocation>
</comment>
<evidence type="ECO:0000256" key="9">
    <source>
        <dbReference type="ARBA" id="ARBA00023136"/>
    </source>
</evidence>
<evidence type="ECO:0000256" key="2">
    <source>
        <dbReference type="ARBA" id="ARBA00005318"/>
    </source>
</evidence>
<gene>
    <name evidence="13" type="ORF">THMIRHAT_04200</name>
</gene>
<feature type="domain" description="GspL periplasmic" evidence="12">
    <location>
        <begin position="226"/>
        <end position="374"/>
    </location>
</feature>
<evidence type="ECO:0000256" key="8">
    <source>
        <dbReference type="ARBA" id="ARBA00022989"/>
    </source>
</evidence>
<keyword evidence="3 10" id="KW-0813">Transport</keyword>
<keyword evidence="7 10" id="KW-0653">Protein transport</keyword>
<organism evidence="13 14">
    <name type="scientific">Thiosulfativibrio zosterae</name>
    <dbReference type="NCBI Taxonomy" id="2675053"/>
    <lineage>
        <taxon>Bacteria</taxon>
        <taxon>Pseudomonadati</taxon>
        <taxon>Pseudomonadota</taxon>
        <taxon>Gammaproteobacteria</taxon>
        <taxon>Thiotrichales</taxon>
        <taxon>Piscirickettsiaceae</taxon>
        <taxon>Thiosulfativibrio</taxon>
    </lineage>
</organism>